<dbReference type="RefSeq" id="WP_341472327.1">
    <property type="nucleotide sequence ID" value="NZ_CP128403.1"/>
</dbReference>
<name>A0ABY9BB85_9CHLR</name>
<keyword evidence="3" id="KW-1185">Reference proteome</keyword>
<proteinExistence type="predicted"/>
<dbReference type="InterPro" id="IPR036388">
    <property type="entry name" value="WH-like_DNA-bd_sf"/>
</dbReference>
<feature type="compositionally biased region" description="Polar residues" evidence="1">
    <location>
        <begin position="1"/>
        <end position="11"/>
    </location>
</feature>
<keyword evidence="2" id="KW-0614">Plasmid</keyword>
<accession>A0ABY9BB85</accession>
<dbReference type="Gene3D" id="1.10.10.10">
    <property type="entry name" value="Winged helix-like DNA-binding domain superfamily/Winged helix DNA-binding domain"/>
    <property type="match status" value="1"/>
</dbReference>
<evidence type="ECO:0000313" key="3">
    <source>
        <dbReference type="Proteomes" id="UP001431572"/>
    </source>
</evidence>
<evidence type="ECO:0000313" key="2">
    <source>
        <dbReference type="EMBL" id="WJW70460.1"/>
    </source>
</evidence>
<gene>
    <name evidence="2" type="ORF">OZ401_005097</name>
</gene>
<evidence type="ECO:0000256" key="1">
    <source>
        <dbReference type="SAM" id="MobiDB-lite"/>
    </source>
</evidence>
<protein>
    <submittedName>
        <fullName evidence="2">Helix-turn-helix domain-containing protein</fullName>
    </submittedName>
</protein>
<dbReference type="EMBL" id="CP128403">
    <property type="protein sequence ID" value="WJW70460.1"/>
    <property type="molecule type" value="Genomic_DNA"/>
</dbReference>
<dbReference type="Pfam" id="PF13730">
    <property type="entry name" value="HTH_36"/>
    <property type="match status" value="1"/>
</dbReference>
<dbReference type="InterPro" id="IPR036390">
    <property type="entry name" value="WH_DNA-bd_sf"/>
</dbReference>
<geneLocation type="plasmid" evidence="2 3">
    <name>unnamed3</name>
</geneLocation>
<feature type="region of interest" description="Disordered" evidence="1">
    <location>
        <begin position="1"/>
        <end position="22"/>
    </location>
</feature>
<dbReference type="Proteomes" id="UP001431572">
    <property type="component" value="Plasmid unnamed3"/>
</dbReference>
<sequence>MPFSQKIQAQSDAEDTFEPTSSQSEHFVQIPVNIIANPNITPAALKLYLVLMAYCGAKSCAWPSQARLAEEMHITERRVRDLLKELTDEGLITVAHHTGATNTYYVDKHRVKKQPLRVVQPEIYFRGEEEKCRGDRKYTSADIYDLKHVCEEPLSEIAFSEIEDTQPEYATPLPEVSFPDPTEETSEIRALLAPSGLSESLIQELAVFVTSKNRGVEYVRRIVQASQVSGIHNPPGYIRYMLLNEAEPMPAKESKPVKESLARKSQSKSPTAIDFSKYTTGKYAYLTRARVTETPLLGEDRGQFVPETHGYAPQL</sequence>
<reference evidence="2" key="1">
    <citation type="journal article" date="2024" name="Nature">
        <title>Anoxygenic phototroph of the Chloroflexota uses a type I reaction centre.</title>
        <authorList>
            <person name="Tsuji J.M."/>
            <person name="Shaw N.A."/>
            <person name="Nagashima S."/>
            <person name="Venkiteswaran J.J."/>
            <person name="Schiff S.L."/>
            <person name="Watanabe T."/>
            <person name="Fukui M."/>
            <person name="Hanada S."/>
            <person name="Tank M."/>
            <person name="Neufeld J.D."/>
        </authorList>
    </citation>
    <scope>NUCLEOTIDE SEQUENCE</scope>
    <source>
        <strain evidence="2">L227-S17</strain>
    </source>
</reference>
<organism evidence="2 3">
    <name type="scientific">Candidatus Chlorohelix allophototropha</name>
    <dbReference type="NCBI Taxonomy" id="3003348"/>
    <lineage>
        <taxon>Bacteria</taxon>
        <taxon>Bacillati</taxon>
        <taxon>Chloroflexota</taxon>
        <taxon>Chloroflexia</taxon>
        <taxon>Candidatus Chloroheliales</taxon>
        <taxon>Candidatus Chloroheliaceae</taxon>
        <taxon>Candidatus Chlorohelix</taxon>
    </lineage>
</organism>
<dbReference type="SUPFAM" id="SSF46785">
    <property type="entry name" value="Winged helix' DNA-binding domain"/>
    <property type="match status" value="1"/>
</dbReference>